<feature type="domain" description="Carbohydrate kinase PfkB" evidence="3">
    <location>
        <begin position="25"/>
        <end position="296"/>
    </location>
</feature>
<dbReference type="PANTHER" id="PTHR10584:SF166">
    <property type="entry name" value="RIBOKINASE"/>
    <property type="match status" value="1"/>
</dbReference>
<dbReference type="EMBL" id="QVQT01000005">
    <property type="protein sequence ID" value="RFU15873.1"/>
    <property type="molecule type" value="Genomic_DNA"/>
</dbReference>
<name>A0A372IMR3_9BACT</name>
<comment type="caution">
    <text evidence="4">The sequence shown here is derived from an EMBL/GenBank/DDBJ whole genome shotgun (WGS) entry which is preliminary data.</text>
</comment>
<organism evidence="4 5">
    <name type="scientific">Paracidobacterium acidisoli</name>
    <dbReference type="NCBI Taxonomy" id="2303751"/>
    <lineage>
        <taxon>Bacteria</taxon>
        <taxon>Pseudomonadati</taxon>
        <taxon>Acidobacteriota</taxon>
        <taxon>Terriglobia</taxon>
        <taxon>Terriglobales</taxon>
        <taxon>Acidobacteriaceae</taxon>
        <taxon>Paracidobacterium</taxon>
    </lineage>
</organism>
<dbReference type="AlphaFoldDB" id="A0A372IMR3"/>
<evidence type="ECO:0000256" key="2">
    <source>
        <dbReference type="ARBA" id="ARBA00022777"/>
    </source>
</evidence>
<evidence type="ECO:0000313" key="5">
    <source>
        <dbReference type="Proteomes" id="UP000264702"/>
    </source>
</evidence>
<reference evidence="4 5" key="1">
    <citation type="submission" date="2018-08" db="EMBL/GenBank/DDBJ databases">
        <title>Acidipila sp. 4G-K13, an acidobacterium isolated from forest soil.</title>
        <authorList>
            <person name="Gao Z.-H."/>
            <person name="Qiu L.-H."/>
        </authorList>
    </citation>
    <scope>NUCLEOTIDE SEQUENCE [LARGE SCALE GENOMIC DNA]</scope>
    <source>
        <strain evidence="4 5">4G-K13</strain>
    </source>
</reference>
<dbReference type="SUPFAM" id="SSF53613">
    <property type="entry name" value="Ribokinase-like"/>
    <property type="match status" value="1"/>
</dbReference>
<dbReference type="RefSeq" id="WP_117301740.1">
    <property type="nucleotide sequence ID" value="NZ_QVQT02000005.1"/>
</dbReference>
<keyword evidence="5" id="KW-1185">Reference proteome</keyword>
<evidence type="ECO:0000259" key="3">
    <source>
        <dbReference type="Pfam" id="PF00294"/>
    </source>
</evidence>
<dbReference type="Proteomes" id="UP000264702">
    <property type="component" value="Unassembled WGS sequence"/>
</dbReference>
<accession>A0A372IMR3</accession>
<gene>
    <name evidence="4" type="ORF">D0Y96_15715</name>
</gene>
<sequence>MSDRRKIVTGLGELLWDLLPSGDRLGGAPANFAVMASRLGDRGIVASRLGDDKRGRQALVALHPLPIDTSFLQSDTAFPTGTVSVSLLHGEPEYTIHEPVAWDQLAFTPEWQSLAQQTDAVCFGSLAQRSAVARATIQSFLASTRPECVRIFDVNLRPPFFSTGVIHASLAAATILKLNESELPRILFLAGLGSFPVADDEADLCKAARLLFDRFPLRLVCITLGARGSLLVSHESHHRHPGVPADLKDAIGAGDAFTAALAHYYLEAAPLPVLNEAGNRWGAWIASHSGAMPALPSEVLAGITQAIRAV</sequence>
<dbReference type="PRINTS" id="PR00990">
    <property type="entry name" value="RIBOKINASE"/>
</dbReference>
<proteinExistence type="predicted"/>
<dbReference type="Gene3D" id="3.40.1190.20">
    <property type="match status" value="1"/>
</dbReference>
<dbReference type="OrthoDB" id="9775849at2"/>
<dbReference type="GO" id="GO:0016301">
    <property type="term" value="F:kinase activity"/>
    <property type="evidence" value="ECO:0007669"/>
    <property type="project" value="UniProtKB-KW"/>
</dbReference>
<dbReference type="InterPro" id="IPR002139">
    <property type="entry name" value="Ribo/fructo_kinase"/>
</dbReference>
<dbReference type="InterPro" id="IPR029056">
    <property type="entry name" value="Ribokinase-like"/>
</dbReference>
<keyword evidence="1" id="KW-0808">Transferase</keyword>
<dbReference type="InterPro" id="IPR011611">
    <property type="entry name" value="PfkB_dom"/>
</dbReference>
<keyword evidence="2 4" id="KW-0418">Kinase</keyword>
<dbReference type="GO" id="GO:0006796">
    <property type="term" value="P:phosphate-containing compound metabolic process"/>
    <property type="evidence" value="ECO:0007669"/>
    <property type="project" value="UniProtKB-ARBA"/>
</dbReference>
<evidence type="ECO:0000313" key="4">
    <source>
        <dbReference type="EMBL" id="RFU15873.1"/>
    </source>
</evidence>
<dbReference type="PANTHER" id="PTHR10584">
    <property type="entry name" value="SUGAR KINASE"/>
    <property type="match status" value="1"/>
</dbReference>
<protein>
    <submittedName>
        <fullName evidence="4">Carbohydrate kinase</fullName>
    </submittedName>
</protein>
<evidence type="ECO:0000256" key="1">
    <source>
        <dbReference type="ARBA" id="ARBA00022679"/>
    </source>
</evidence>
<dbReference type="Pfam" id="PF00294">
    <property type="entry name" value="PfkB"/>
    <property type="match status" value="1"/>
</dbReference>